<dbReference type="GO" id="GO:0006696">
    <property type="term" value="P:ergosterol biosynthetic process"/>
    <property type="evidence" value="ECO:0007669"/>
    <property type="project" value="TreeGrafter"/>
</dbReference>
<evidence type="ECO:0000256" key="3">
    <source>
        <dbReference type="ARBA" id="ARBA00022955"/>
    </source>
</evidence>
<keyword evidence="9" id="KW-1185">Reference proteome</keyword>
<evidence type="ECO:0000256" key="1">
    <source>
        <dbReference type="ARBA" id="ARBA00022516"/>
    </source>
</evidence>
<keyword evidence="7" id="KW-0812">Transmembrane</keyword>
<dbReference type="SUPFAM" id="SSF51735">
    <property type="entry name" value="NAD(P)-binding Rossmann-fold domains"/>
    <property type="match status" value="1"/>
</dbReference>
<proteinExistence type="inferred from homology"/>
<gene>
    <name evidence="8" type="ORF">NA56DRAFT_625123</name>
</gene>
<evidence type="ECO:0000256" key="6">
    <source>
        <dbReference type="ARBA" id="ARBA00023593"/>
    </source>
</evidence>
<dbReference type="Gene3D" id="3.40.50.720">
    <property type="entry name" value="NAD(P)-binding Rossmann-like Domain"/>
    <property type="match status" value="1"/>
</dbReference>
<evidence type="ECO:0000256" key="7">
    <source>
        <dbReference type="SAM" id="Phobius"/>
    </source>
</evidence>
<evidence type="ECO:0000313" key="8">
    <source>
        <dbReference type="EMBL" id="PMD22010.1"/>
    </source>
</evidence>
<keyword evidence="7" id="KW-0472">Membrane</keyword>
<organism evidence="8 9">
    <name type="scientific">Hyaloscypha hepaticicola</name>
    <dbReference type="NCBI Taxonomy" id="2082293"/>
    <lineage>
        <taxon>Eukaryota</taxon>
        <taxon>Fungi</taxon>
        <taxon>Dikarya</taxon>
        <taxon>Ascomycota</taxon>
        <taxon>Pezizomycotina</taxon>
        <taxon>Leotiomycetes</taxon>
        <taxon>Helotiales</taxon>
        <taxon>Hyaloscyphaceae</taxon>
        <taxon>Hyaloscypha</taxon>
    </lineage>
</organism>
<evidence type="ECO:0000313" key="9">
    <source>
        <dbReference type="Proteomes" id="UP000235672"/>
    </source>
</evidence>
<keyword evidence="1" id="KW-0444">Lipid biosynthesis</keyword>
<dbReference type="InterPro" id="IPR036291">
    <property type="entry name" value="NAD(P)-bd_dom_sf"/>
</dbReference>
<sequence length="536" mass="59557">MGLPPWETSDSQLFALITGANSGLGYSIAARLIDEFLSSPSTSPTKHLILILCTRSPMKTRFTISRLRAHLRKQAEYSEFAKKQRVKAKAQKVEYNWMDTVQRVHFLGVEVDLCDLKSVYAVADKLVNGTVGSPDATTIDGLRLPHGSPGTQSFSEGVKQDRWALSQKAGSIGAQRSWGWGLSGIRIPRLDIIFLSAGTGAWTGVDWPTAIKLVLTDFTEALTYPVFKIARSGAVLKRQSTLKSSNADDATQPLLSEQKDPDEPPLGEVFCSNVFGHYILAHELMPLLSKPSSPSSNSGGKIVWVGSIDGLPEHFSLDDFQGLNTPTPYESSKRLVDFLAITSELPSVKRIADPYFDSSNTVTASKSPNQNDKAVQVRPKMYVTHPGVFVSDIFPLHFILSMLFLWAAYIARWFGSPWHTIYPYEGAVSAVWVALLDTEELENMEGHGQRKCKWGSATDTRGAERVLKTEVSGWGWNGEIENSVDEARRKGRRRDAVELTKEAREDFEITGGKCWAKMEELRKEWEDILGVREEAK</sequence>
<dbReference type="Proteomes" id="UP000235672">
    <property type="component" value="Unassembled WGS sequence"/>
</dbReference>
<dbReference type="InterPro" id="IPR051593">
    <property type="entry name" value="Ergosterol_Biosynth_ERG27"/>
</dbReference>
<dbReference type="GO" id="GO:0005741">
    <property type="term" value="C:mitochondrial outer membrane"/>
    <property type="evidence" value="ECO:0007669"/>
    <property type="project" value="TreeGrafter"/>
</dbReference>
<dbReference type="PANTHER" id="PTHR43647:SF1">
    <property type="entry name" value="3-KETO-STEROID REDUCTASE ERG27"/>
    <property type="match status" value="1"/>
</dbReference>
<keyword evidence="7" id="KW-1133">Transmembrane helix</keyword>
<dbReference type="STRING" id="1745343.A0A2J6Q6V4"/>
<reference evidence="8 9" key="1">
    <citation type="submission" date="2016-05" db="EMBL/GenBank/DDBJ databases">
        <title>A degradative enzymes factory behind the ericoid mycorrhizal symbiosis.</title>
        <authorList>
            <consortium name="DOE Joint Genome Institute"/>
            <person name="Martino E."/>
            <person name="Morin E."/>
            <person name="Grelet G."/>
            <person name="Kuo A."/>
            <person name="Kohler A."/>
            <person name="Daghino S."/>
            <person name="Barry K."/>
            <person name="Choi C."/>
            <person name="Cichocki N."/>
            <person name="Clum A."/>
            <person name="Copeland A."/>
            <person name="Hainaut M."/>
            <person name="Haridas S."/>
            <person name="Labutti K."/>
            <person name="Lindquist E."/>
            <person name="Lipzen A."/>
            <person name="Khouja H.-R."/>
            <person name="Murat C."/>
            <person name="Ohm R."/>
            <person name="Olson A."/>
            <person name="Spatafora J."/>
            <person name="Veneault-Fourrey C."/>
            <person name="Henrissat B."/>
            <person name="Grigoriev I."/>
            <person name="Martin F."/>
            <person name="Perotto S."/>
        </authorList>
    </citation>
    <scope>NUCLEOTIDE SEQUENCE [LARGE SCALE GENOMIC DNA]</scope>
    <source>
        <strain evidence="8 9">UAMH 7357</strain>
    </source>
</reference>
<evidence type="ECO:0000256" key="5">
    <source>
        <dbReference type="ARBA" id="ARBA00023098"/>
    </source>
</evidence>
<keyword evidence="4" id="KW-0560">Oxidoreductase</keyword>
<feature type="transmembrane region" description="Helical" evidence="7">
    <location>
        <begin position="393"/>
        <end position="411"/>
    </location>
</feature>
<dbReference type="GO" id="GO:0005789">
    <property type="term" value="C:endoplasmic reticulum membrane"/>
    <property type="evidence" value="ECO:0007669"/>
    <property type="project" value="TreeGrafter"/>
</dbReference>
<dbReference type="PANTHER" id="PTHR43647">
    <property type="entry name" value="DEHYDROGENASE"/>
    <property type="match status" value="1"/>
</dbReference>
<evidence type="ECO:0000256" key="2">
    <source>
        <dbReference type="ARBA" id="ARBA00022857"/>
    </source>
</evidence>
<keyword evidence="5" id="KW-0443">Lipid metabolism</keyword>
<dbReference type="OrthoDB" id="9989144at2759"/>
<dbReference type="AlphaFoldDB" id="A0A2J6Q6V4"/>
<protein>
    <submittedName>
        <fullName evidence="8">3-ketosteroid reductase</fullName>
    </submittedName>
</protein>
<dbReference type="EMBL" id="KZ613479">
    <property type="protein sequence ID" value="PMD22010.1"/>
    <property type="molecule type" value="Genomic_DNA"/>
</dbReference>
<comment type="similarity">
    <text evidence="6">Belongs to the short-chain dehydrogenases/reductases (SDR) family. ERG27 subfamily.</text>
</comment>
<evidence type="ECO:0000256" key="4">
    <source>
        <dbReference type="ARBA" id="ARBA00023002"/>
    </source>
</evidence>
<dbReference type="GO" id="GO:0000253">
    <property type="term" value="F:3-beta-hydroxysteroid 3-dehydrogenase (NADP+) activity"/>
    <property type="evidence" value="ECO:0007669"/>
    <property type="project" value="TreeGrafter"/>
</dbReference>
<dbReference type="GO" id="GO:0005811">
    <property type="term" value="C:lipid droplet"/>
    <property type="evidence" value="ECO:0007669"/>
    <property type="project" value="TreeGrafter"/>
</dbReference>
<keyword evidence="3" id="KW-0752">Steroid biosynthesis</keyword>
<name>A0A2J6Q6V4_9HELO</name>
<accession>A0A2J6Q6V4</accession>
<keyword evidence="2" id="KW-0521">NADP</keyword>